<comment type="caution">
    <text evidence="7">The sequence shown here is derived from an EMBL/GenBank/DDBJ whole genome shotgun (WGS) entry which is preliminary data.</text>
</comment>
<dbReference type="PANTHER" id="PTHR44379">
    <property type="entry name" value="OXIDOREDUCTASE WITH IRON-SULFUR SUBUNIT"/>
    <property type="match status" value="1"/>
</dbReference>
<keyword evidence="5" id="KW-0411">Iron-sulfur</keyword>
<reference evidence="8" key="1">
    <citation type="submission" date="2017-08" db="EMBL/GenBank/DDBJ databases">
        <title>A dynamic microbial community with high functional redundancy inhabits the cold, oxic subseafloor aquifer.</title>
        <authorList>
            <person name="Tully B.J."/>
            <person name="Wheat C.G."/>
            <person name="Glazer B.T."/>
            <person name="Huber J.A."/>
        </authorList>
    </citation>
    <scope>NUCLEOTIDE SEQUENCE [LARGE SCALE GENOMIC DNA]</scope>
</reference>
<name>A0A2A4MPZ3_9GAMM</name>
<dbReference type="Proteomes" id="UP000218172">
    <property type="component" value="Unassembled WGS sequence"/>
</dbReference>
<dbReference type="CDD" id="cd00207">
    <property type="entry name" value="fer2"/>
    <property type="match status" value="1"/>
</dbReference>
<dbReference type="Pfam" id="PF00111">
    <property type="entry name" value="Fer2"/>
    <property type="match status" value="1"/>
</dbReference>
<protein>
    <submittedName>
        <fullName evidence="7">(2Fe-2S)-binding protein</fullName>
    </submittedName>
</protein>
<feature type="domain" description="2Fe-2S ferredoxin-type" evidence="6">
    <location>
        <begin position="1"/>
        <end position="77"/>
    </location>
</feature>
<dbReference type="PANTHER" id="PTHR44379:SF2">
    <property type="entry name" value="BLR6218 PROTEIN"/>
    <property type="match status" value="1"/>
</dbReference>
<dbReference type="GO" id="GO:0046872">
    <property type="term" value="F:metal ion binding"/>
    <property type="evidence" value="ECO:0007669"/>
    <property type="project" value="UniProtKB-KW"/>
</dbReference>
<keyword evidence="1" id="KW-0001">2Fe-2S</keyword>
<evidence type="ECO:0000256" key="5">
    <source>
        <dbReference type="ARBA" id="ARBA00023014"/>
    </source>
</evidence>
<keyword evidence="3" id="KW-0560">Oxidoreductase</keyword>
<evidence type="ECO:0000256" key="1">
    <source>
        <dbReference type="ARBA" id="ARBA00022714"/>
    </source>
</evidence>
<keyword evidence="4" id="KW-0408">Iron</keyword>
<dbReference type="InterPro" id="IPR002888">
    <property type="entry name" value="2Fe-2S-bd"/>
</dbReference>
<proteinExistence type="predicted"/>
<evidence type="ECO:0000313" key="7">
    <source>
        <dbReference type="EMBL" id="PCH61952.1"/>
    </source>
</evidence>
<dbReference type="InterPro" id="IPR001041">
    <property type="entry name" value="2Fe-2S_ferredoxin-type"/>
</dbReference>
<dbReference type="AlphaFoldDB" id="A0A2A4MPZ3"/>
<dbReference type="InterPro" id="IPR036010">
    <property type="entry name" value="2Fe-2S_ferredoxin-like_sf"/>
</dbReference>
<organism evidence="7 8">
    <name type="scientific">SAR86 cluster bacterium</name>
    <dbReference type="NCBI Taxonomy" id="2030880"/>
    <lineage>
        <taxon>Bacteria</taxon>
        <taxon>Pseudomonadati</taxon>
        <taxon>Pseudomonadota</taxon>
        <taxon>Gammaproteobacteria</taxon>
        <taxon>SAR86 cluster</taxon>
    </lineage>
</organism>
<dbReference type="InterPro" id="IPR006058">
    <property type="entry name" value="2Fe2S_fd_BS"/>
</dbReference>
<dbReference type="Gene3D" id="1.10.150.120">
    <property type="entry name" value="[2Fe-2S]-binding domain"/>
    <property type="match status" value="1"/>
</dbReference>
<accession>A0A2A4MPZ3</accession>
<dbReference type="InterPro" id="IPR012675">
    <property type="entry name" value="Beta-grasp_dom_sf"/>
</dbReference>
<keyword evidence="2" id="KW-0479">Metal-binding</keyword>
<dbReference type="SUPFAM" id="SSF54292">
    <property type="entry name" value="2Fe-2S ferredoxin-like"/>
    <property type="match status" value="1"/>
</dbReference>
<dbReference type="EMBL" id="NVQR01000050">
    <property type="protein sequence ID" value="PCH61952.1"/>
    <property type="molecule type" value="Genomic_DNA"/>
</dbReference>
<evidence type="ECO:0000256" key="2">
    <source>
        <dbReference type="ARBA" id="ARBA00022723"/>
    </source>
</evidence>
<dbReference type="PROSITE" id="PS00197">
    <property type="entry name" value="2FE2S_FER_1"/>
    <property type="match status" value="1"/>
</dbReference>
<gene>
    <name evidence="7" type="ORF">COC19_03660</name>
</gene>
<evidence type="ECO:0000313" key="8">
    <source>
        <dbReference type="Proteomes" id="UP000218172"/>
    </source>
</evidence>
<dbReference type="SUPFAM" id="SSF47741">
    <property type="entry name" value="CO dehydrogenase ISP C-domain like"/>
    <property type="match status" value="1"/>
</dbReference>
<dbReference type="Gene3D" id="3.10.20.30">
    <property type="match status" value="1"/>
</dbReference>
<evidence type="ECO:0000259" key="6">
    <source>
        <dbReference type="PROSITE" id="PS51085"/>
    </source>
</evidence>
<dbReference type="InterPro" id="IPR051452">
    <property type="entry name" value="Diverse_Oxidoreductases"/>
</dbReference>
<evidence type="ECO:0000256" key="3">
    <source>
        <dbReference type="ARBA" id="ARBA00023002"/>
    </source>
</evidence>
<dbReference type="Pfam" id="PF01799">
    <property type="entry name" value="Fer2_2"/>
    <property type="match status" value="1"/>
</dbReference>
<dbReference type="GO" id="GO:0051537">
    <property type="term" value="F:2 iron, 2 sulfur cluster binding"/>
    <property type="evidence" value="ECO:0007669"/>
    <property type="project" value="UniProtKB-KW"/>
</dbReference>
<dbReference type="FunFam" id="3.10.20.30:FF:000020">
    <property type="entry name" value="Xanthine dehydrogenase iron-sulfur subunit"/>
    <property type="match status" value="1"/>
</dbReference>
<dbReference type="GO" id="GO:0016491">
    <property type="term" value="F:oxidoreductase activity"/>
    <property type="evidence" value="ECO:0007669"/>
    <property type="project" value="UniProtKB-KW"/>
</dbReference>
<sequence>MSTSFWVNGIQQTVDVDPSKPLLWVIREQLALTGTKFGCGIAQCGACTVHIDGEAMRSCVTPVAAVEGKQVRTIEGLRSQSGELHPLQQAWIDHQVPQCGYCQSGQLMSASVLLASNPNPSDTEIDAAMQGNICRCGMYGRIRNAIKSVGIASTQGEKLFYNIAGVDHV</sequence>
<evidence type="ECO:0000256" key="4">
    <source>
        <dbReference type="ARBA" id="ARBA00023004"/>
    </source>
</evidence>
<dbReference type="InterPro" id="IPR036884">
    <property type="entry name" value="2Fe-2S-bd_dom_sf"/>
</dbReference>
<dbReference type="PROSITE" id="PS51085">
    <property type="entry name" value="2FE2S_FER_2"/>
    <property type="match status" value="1"/>
</dbReference>